<feature type="transmembrane region" description="Helical" evidence="5">
    <location>
        <begin position="297"/>
        <end position="319"/>
    </location>
</feature>
<dbReference type="InterPro" id="IPR011701">
    <property type="entry name" value="MFS"/>
</dbReference>
<feature type="transmembrane region" description="Helical" evidence="5">
    <location>
        <begin position="131"/>
        <end position="153"/>
    </location>
</feature>
<organism evidence="7 8">
    <name type="scientific">Amycolatopsis minnesotensis</name>
    <dbReference type="NCBI Taxonomy" id="337894"/>
    <lineage>
        <taxon>Bacteria</taxon>
        <taxon>Bacillati</taxon>
        <taxon>Actinomycetota</taxon>
        <taxon>Actinomycetes</taxon>
        <taxon>Pseudonocardiales</taxon>
        <taxon>Pseudonocardiaceae</taxon>
        <taxon>Amycolatopsis</taxon>
    </lineage>
</organism>
<dbReference type="Proteomes" id="UP001501116">
    <property type="component" value="Unassembled WGS sequence"/>
</dbReference>
<proteinExistence type="predicted"/>
<evidence type="ECO:0000259" key="6">
    <source>
        <dbReference type="PROSITE" id="PS50850"/>
    </source>
</evidence>
<dbReference type="PROSITE" id="PS50850">
    <property type="entry name" value="MFS"/>
    <property type="match status" value="1"/>
</dbReference>
<gene>
    <name evidence="7" type="ORF">GCM10009754_03010</name>
</gene>
<dbReference type="Pfam" id="PF07690">
    <property type="entry name" value="MFS_1"/>
    <property type="match status" value="1"/>
</dbReference>
<name>A0ABN2Q078_9PSEU</name>
<feature type="transmembrane region" description="Helical" evidence="5">
    <location>
        <begin position="363"/>
        <end position="386"/>
    </location>
</feature>
<keyword evidence="2 5" id="KW-0812">Transmembrane</keyword>
<evidence type="ECO:0000256" key="4">
    <source>
        <dbReference type="ARBA" id="ARBA00023136"/>
    </source>
</evidence>
<feature type="transmembrane region" description="Helical" evidence="5">
    <location>
        <begin position="197"/>
        <end position="216"/>
    </location>
</feature>
<dbReference type="InterPro" id="IPR036259">
    <property type="entry name" value="MFS_trans_sf"/>
</dbReference>
<feature type="transmembrane region" description="Helical" evidence="5">
    <location>
        <begin position="73"/>
        <end position="96"/>
    </location>
</feature>
<evidence type="ECO:0000256" key="3">
    <source>
        <dbReference type="ARBA" id="ARBA00022989"/>
    </source>
</evidence>
<feature type="domain" description="Major facilitator superfamily (MFS) profile" evidence="6">
    <location>
        <begin position="7"/>
        <end position="465"/>
    </location>
</feature>
<sequence>MPNRAATTAALLSATFMVFLDVSIVNVASPAIRQSLDASTGSVELVASVYTLTFACVLIAAGRLGDRYGYRRLYAIGMATFTLASALCALSFSITWLIGARALQGLGAGVMAPQVLSIIQRAFPAQQRGRLFAAYGSAIGLATVTGPVLGGLLIQLRMPGFDWRLVFAINLPVGIAALWGLRLLPVSPHRERTTLDPIGTVLAVAGLVLLVYPLAMGHSAGWPWWLITMICAAPVALAILVAHQLSRQRRGRWPLLKLVLLRDPGFRAGLVAVAAFFAGVPPFFFFLSVYLQAGFGHSALVAGLTQLPFAAATGAASRWSAPLTARLGRAVLVKATGTLALSMLVLAAIVVTRGADARPWELAVPMALGGACFGVFTTTAFTSALAHVPPDATGSASGLLTTVQQAAGSIGLTLGGLVFYSAASTSDSGAVRDGHVSGFAHLLSYEAVVFVLACAASLALDRQRATSSRTPATVSTQK</sequence>
<dbReference type="SUPFAM" id="SSF103473">
    <property type="entry name" value="MFS general substrate transporter"/>
    <property type="match status" value="2"/>
</dbReference>
<evidence type="ECO:0000313" key="8">
    <source>
        <dbReference type="Proteomes" id="UP001501116"/>
    </source>
</evidence>
<comment type="caution">
    <text evidence="7">The sequence shown here is derived from an EMBL/GenBank/DDBJ whole genome shotgun (WGS) entry which is preliminary data.</text>
</comment>
<accession>A0ABN2Q078</accession>
<evidence type="ECO:0000256" key="1">
    <source>
        <dbReference type="ARBA" id="ARBA00004651"/>
    </source>
</evidence>
<protein>
    <submittedName>
        <fullName evidence="7">MFS transporter</fullName>
    </submittedName>
</protein>
<keyword evidence="4 5" id="KW-0472">Membrane</keyword>
<dbReference type="CDD" id="cd17321">
    <property type="entry name" value="MFS_MMR_MDR_like"/>
    <property type="match status" value="1"/>
</dbReference>
<keyword evidence="3 5" id="KW-1133">Transmembrane helix</keyword>
<evidence type="ECO:0000256" key="5">
    <source>
        <dbReference type="SAM" id="Phobius"/>
    </source>
</evidence>
<dbReference type="EMBL" id="BAAANN010000001">
    <property type="protein sequence ID" value="GAA1939302.1"/>
    <property type="molecule type" value="Genomic_DNA"/>
</dbReference>
<feature type="transmembrane region" description="Helical" evidence="5">
    <location>
        <begin position="165"/>
        <end position="185"/>
    </location>
</feature>
<feature type="transmembrane region" description="Helical" evidence="5">
    <location>
        <begin position="43"/>
        <end position="61"/>
    </location>
</feature>
<feature type="transmembrane region" description="Helical" evidence="5">
    <location>
        <begin position="398"/>
        <end position="422"/>
    </location>
</feature>
<dbReference type="PANTHER" id="PTHR42718">
    <property type="entry name" value="MAJOR FACILITATOR SUPERFAMILY MULTIDRUG TRANSPORTER MFSC"/>
    <property type="match status" value="1"/>
</dbReference>
<feature type="transmembrane region" description="Helical" evidence="5">
    <location>
        <begin position="442"/>
        <end position="460"/>
    </location>
</feature>
<dbReference type="Gene3D" id="1.20.1720.10">
    <property type="entry name" value="Multidrug resistance protein D"/>
    <property type="match status" value="1"/>
</dbReference>
<dbReference type="InterPro" id="IPR020846">
    <property type="entry name" value="MFS_dom"/>
</dbReference>
<feature type="transmembrane region" description="Helical" evidence="5">
    <location>
        <begin position="102"/>
        <end position="119"/>
    </location>
</feature>
<dbReference type="PRINTS" id="PR01036">
    <property type="entry name" value="TCRTETB"/>
</dbReference>
<comment type="subcellular location">
    <subcellularLocation>
        <location evidence="1">Cell membrane</location>
        <topology evidence="1">Multi-pass membrane protein</topology>
    </subcellularLocation>
</comment>
<keyword evidence="8" id="KW-1185">Reference proteome</keyword>
<reference evidence="7 8" key="1">
    <citation type="journal article" date="2019" name="Int. J. Syst. Evol. Microbiol.">
        <title>The Global Catalogue of Microorganisms (GCM) 10K type strain sequencing project: providing services to taxonomists for standard genome sequencing and annotation.</title>
        <authorList>
            <consortium name="The Broad Institute Genomics Platform"/>
            <consortium name="The Broad Institute Genome Sequencing Center for Infectious Disease"/>
            <person name="Wu L."/>
            <person name="Ma J."/>
        </authorList>
    </citation>
    <scope>NUCLEOTIDE SEQUENCE [LARGE SCALE GENOMIC DNA]</scope>
    <source>
        <strain evidence="7 8">JCM 14545</strain>
    </source>
</reference>
<feature type="transmembrane region" description="Helical" evidence="5">
    <location>
        <begin position="222"/>
        <end position="245"/>
    </location>
</feature>
<feature type="transmembrane region" description="Helical" evidence="5">
    <location>
        <begin position="331"/>
        <end position="351"/>
    </location>
</feature>
<dbReference type="RefSeq" id="WP_344412478.1">
    <property type="nucleotide sequence ID" value="NZ_BAAANN010000001.1"/>
</dbReference>
<evidence type="ECO:0000256" key="2">
    <source>
        <dbReference type="ARBA" id="ARBA00022692"/>
    </source>
</evidence>
<dbReference type="PANTHER" id="PTHR42718:SF39">
    <property type="entry name" value="ACTINORHODIN TRANSPORTER-RELATED"/>
    <property type="match status" value="1"/>
</dbReference>
<feature type="transmembrane region" description="Helical" evidence="5">
    <location>
        <begin position="266"/>
        <end position="291"/>
    </location>
</feature>
<evidence type="ECO:0000313" key="7">
    <source>
        <dbReference type="EMBL" id="GAA1939302.1"/>
    </source>
</evidence>
<dbReference type="Gene3D" id="1.20.1250.20">
    <property type="entry name" value="MFS general substrate transporter like domains"/>
    <property type="match status" value="1"/>
</dbReference>